<dbReference type="Pfam" id="PF13828">
    <property type="entry name" value="DUF4190"/>
    <property type="match status" value="1"/>
</dbReference>
<comment type="caution">
    <text evidence="5">The sequence shown here is derived from an EMBL/GenBank/DDBJ whole genome shotgun (WGS) entry which is preliminary data.</text>
</comment>
<keyword evidence="2" id="KW-0472">Membrane</keyword>
<keyword evidence="2" id="KW-0812">Transmembrane</keyword>
<dbReference type="EMBL" id="PDJJ01000001">
    <property type="protein sequence ID" value="PFG41800.1"/>
    <property type="molecule type" value="Genomic_DNA"/>
</dbReference>
<feature type="transmembrane region" description="Helical" evidence="2">
    <location>
        <begin position="82"/>
        <end position="108"/>
    </location>
</feature>
<name>A0A2A9EU32_9MICO</name>
<proteinExistence type="predicted"/>
<dbReference type="Pfam" id="PF13845">
    <property type="entry name" value="Septum_form"/>
    <property type="match status" value="1"/>
</dbReference>
<dbReference type="OrthoDB" id="3628931at2"/>
<protein>
    <submittedName>
        <fullName evidence="5">Uncharacterized protein DUF4190</fullName>
    </submittedName>
</protein>
<evidence type="ECO:0000313" key="5">
    <source>
        <dbReference type="EMBL" id="PFG41800.1"/>
    </source>
</evidence>
<keyword evidence="6" id="KW-1185">Reference proteome</keyword>
<dbReference type="RefSeq" id="WP_141538592.1">
    <property type="nucleotide sequence ID" value="NZ_PDJJ01000001.1"/>
</dbReference>
<feature type="compositionally biased region" description="Pro residues" evidence="1">
    <location>
        <begin position="21"/>
        <end position="36"/>
    </location>
</feature>
<dbReference type="Proteomes" id="UP000224130">
    <property type="component" value="Unassembled WGS sequence"/>
</dbReference>
<sequence length="247" mass="25257">MNVPPSGDPYAPQPASSGPTDAPPAPGSPAGPPPGYGAPVPTDGVSIGALVTGLLGLALIPVSLGIAGIVRTKDKKRRGRGLAIAGLVLGVLSTVVWGFVLAGAVFLATNQDAVADSLADSFNEVYQEQTGTDLVVGDCFEPPADLTSGDPLESADCATPHTAEAYEVYDLPDGDFPGMEAVAAEAQTRCLDAFAPYVGSEYVDSSLDVMYFHPTDVSWTFGDRRVVCGIVTMDGTPLETTVAGSAL</sequence>
<evidence type="ECO:0000256" key="1">
    <source>
        <dbReference type="SAM" id="MobiDB-lite"/>
    </source>
</evidence>
<keyword evidence="2" id="KW-1133">Transmembrane helix</keyword>
<gene>
    <name evidence="5" type="ORF">ATJ88_0443</name>
</gene>
<dbReference type="AlphaFoldDB" id="A0A2A9EU32"/>
<organism evidence="5 6">
    <name type="scientific">Isoptericola jiangsuensis</name>
    <dbReference type="NCBI Taxonomy" id="548579"/>
    <lineage>
        <taxon>Bacteria</taxon>
        <taxon>Bacillati</taxon>
        <taxon>Actinomycetota</taxon>
        <taxon>Actinomycetes</taxon>
        <taxon>Micrococcales</taxon>
        <taxon>Promicromonosporaceae</taxon>
        <taxon>Isoptericola</taxon>
    </lineage>
</organism>
<feature type="region of interest" description="Disordered" evidence="1">
    <location>
        <begin position="1"/>
        <end position="39"/>
    </location>
</feature>
<evidence type="ECO:0000259" key="4">
    <source>
        <dbReference type="Pfam" id="PF13845"/>
    </source>
</evidence>
<evidence type="ECO:0000259" key="3">
    <source>
        <dbReference type="Pfam" id="PF13828"/>
    </source>
</evidence>
<reference evidence="5 6" key="1">
    <citation type="submission" date="2017-10" db="EMBL/GenBank/DDBJ databases">
        <title>Sequencing the genomes of 1000 actinobacteria strains.</title>
        <authorList>
            <person name="Klenk H.-P."/>
        </authorList>
    </citation>
    <scope>NUCLEOTIDE SEQUENCE [LARGE SCALE GENOMIC DNA]</scope>
    <source>
        <strain evidence="5 6">DSM 21863</strain>
    </source>
</reference>
<evidence type="ECO:0000256" key="2">
    <source>
        <dbReference type="SAM" id="Phobius"/>
    </source>
</evidence>
<accession>A0A2A9EU32</accession>
<feature type="transmembrane region" description="Helical" evidence="2">
    <location>
        <begin position="47"/>
        <end position="70"/>
    </location>
</feature>
<feature type="domain" description="DUF4190" evidence="3">
    <location>
        <begin position="46"/>
        <end position="98"/>
    </location>
</feature>
<dbReference type="InterPro" id="IPR026004">
    <property type="entry name" value="Septum_form"/>
</dbReference>
<feature type="domain" description="Septum formation-related" evidence="4">
    <location>
        <begin position="131"/>
        <end position="228"/>
    </location>
</feature>
<dbReference type="InterPro" id="IPR025241">
    <property type="entry name" value="DUF4190"/>
</dbReference>
<evidence type="ECO:0000313" key="6">
    <source>
        <dbReference type="Proteomes" id="UP000224130"/>
    </source>
</evidence>